<gene>
    <name evidence="2" type="ORF">Vsou_09090</name>
</gene>
<organism evidence="2 3">
    <name type="scientific">Vulcanisaeta souniana JCM 11219</name>
    <dbReference type="NCBI Taxonomy" id="1293586"/>
    <lineage>
        <taxon>Archaea</taxon>
        <taxon>Thermoproteota</taxon>
        <taxon>Thermoprotei</taxon>
        <taxon>Thermoproteales</taxon>
        <taxon>Thermoproteaceae</taxon>
        <taxon>Vulcanisaeta</taxon>
    </lineage>
</organism>
<evidence type="ECO:0008006" key="4">
    <source>
        <dbReference type="Google" id="ProtNLM"/>
    </source>
</evidence>
<protein>
    <recommendedName>
        <fullName evidence="4">Homing endonuclease LAGLIDADG domain-containing protein</fullName>
    </recommendedName>
</protein>
<feature type="compositionally biased region" description="Polar residues" evidence="1">
    <location>
        <begin position="55"/>
        <end position="74"/>
    </location>
</feature>
<feature type="region of interest" description="Disordered" evidence="1">
    <location>
        <begin position="53"/>
        <end position="92"/>
    </location>
</feature>
<proteinExistence type="predicted"/>
<sequence length="538" mass="61136">MWGTLGIAEQTPLTTPWASPLGRQPIGWYGPAGTAHGAIQHKVVGMAGEVERKMGNSNQNNGEGVGQRPNNPTTKPRAGGEEIPNKPPQAIDEETKKILEEVRSRVMSKLGEIDNVFNRVIEDLTRFKYHLVSLAEKYAENADNIKAFTETVEEIVQYVDRVKQWYKDKVYSEVIRLFKSFRDVEIRIRKKGITIRGRYVTISASKAGRTDGGITVKFIIKGIGSINVNALPLIPEPIRMSIQVGLMNTDGYIDKRGNRPCMKTSHLWQVILWLLAFPGKTTVRIELHVNKKEVKVAWTLRSLNYAFKMKPQPQDTLDPLLTIFAAILGDGTITKPRKLRVSFATSKETLWKELLEGWHKRSIRKLTVADVYTSYAVEVLKRIYHDVAIKSQILLDILSILAMLNDAEKIRRFFMGLETRFKKPKYSIILCGKKFTVILDGGYLRLECEIKPDEEARIIECLRAKGIVARAKGKRSRIVTVSSSEVRRMVKMDEKLRESITAVLCKRYYDTTDEKKRQAIRRYLMELAPIEGAAAAIY</sequence>
<evidence type="ECO:0000313" key="2">
    <source>
        <dbReference type="EMBL" id="BDR91816.1"/>
    </source>
</evidence>
<keyword evidence="3" id="KW-1185">Reference proteome</keyword>
<dbReference type="EMBL" id="AP026830">
    <property type="protein sequence ID" value="BDR91816.1"/>
    <property type="molecule type" value="Genomic_DNA"/>
</dbReference>
<accession>A0ABN6SS29</accession>
<reference evidence="3" key="1">
    <citation type="submission" date="2022-09" db="EMBL/GenBank/DDBJ databases">
        <title>Complete genome sequence of Vulcanisaeta souniana.</title>
        <authorList>
            <person name="Kato S."/>
            <person name="Itoh T."/>
            <person name="Ohkuma M."/>
        </authorList>
    </citation>
    <scope>NUCLEOTIDE SEQUENCE [LARGE SCALE GENOMIC DNA]</scope>
    <source>
        <strain evidence="3">JCM 11219</strain>
    </source>
</reference>
<evidence type="ECO:0000256" key="1">
    <source>
        <dbReference type="SAM" id="MobiDB-lite"/>
    </source>
</evidence>
<dbReference type="Proteomes" id="UP001060771">
    <property type="component" value="Chromosome"/>
</dbReference>
<name>A0ABN6SS29_9CREN</name>
<evidence type="ECO:0000313" key="3">
    <source>
        <dbReference type="Proteomes" id="UP001060771"/>
    </source>
</evidence>